<evidence type="ECO:0000256" key="2">
    <source>
        <dbReference type="SAM" id="Phobius"/>
    </source>
</evidence>
<proteinExistence type="predicted"/>
<evidence type="ECO:0008006" key="5">
    <source>
        <dbReference type="Google" id="ProtNLM"/>
    </source>
</evidence>
<evidence type="ECO:0000313" key="4">
    <source>
        <dbReference type="Proteomes" id="UP000193240"/>
    </source>
</evidence>
<keyword evidence="2" id="KW-0812">Transmembrane</keyword>
<dbReference type="PANTHER" id="PTHR39476:SF1">
    <property type="entry name" value="NADH DEHYDROGENASE [UBIQUINONE] 1 BETA SUBCOMPLEX SUBUNIT 4"/>
    <property type="match status" value="1"/>
</dbReference>
<evidence type="ECO:0000256" key="1">
    <source>
        <dbReference type="SAM" id="MobiDB-lite"/>
    </source>
</evidence>
<evidence type="ECO:0000313" key="3">
    <source>
        <dbReference type="EMBL" id="OSS48943.1"/>
    </source>
</evidence>
<feature type="transmembrane region" description="Helical" evidence="2">
    <location>
        <begin position="68"/>
        <end position="88"/>
    </location>
</feature>
<dbReference type="PANTHER" id="PTHR39476">
    <property type="entry name" value="NADH:UBIQUINONE OXIDOREDUCTASE 6.6KD SUBUNIT"/>
    <property type="match status" value="1"/>
</dbReference>
<gene>
    <name evidence="3" type="ORF">B5807_07014</name>
</gene>
<reference evidence="3 4" key="1">
    <citation type="journal article" date="2017" name="Genome Announc.">
        <title>Genome sequence of the saprophytic ascomycete Epicoccum nigrum ICMP 19927 strain isolated from New Zealand.</title>
        <authorList>
            <person name="Fokin M."/>
            <person name="Fleetwood D."/>
            <person name="Weir B.S."/>
            <person name="Villas-Boas S.G."/>
        </authorList>
    </citation>
    <scope>NUCLEOTIDE SEQUENCE [LARGE SCALE GENOMIC DNA]</scope>
    <source>
        <strain evidence="3 4">ICMP 19927</strain>
    </source>
</reference>
<dbReference type="Proteomes" id="UP000193240">
    <property type="component" value="Unassembled WGS sequence"/>
</dbReference>
<feature type="compositionally biased region" description="Basic and acidic residues" evidence="1">
    <location>
        <begin position="29"/>
        <end position="44"/>
    </location>
</feature>
<sequence length="108" mass="12813">MEQYVARSSRVPTHTPRARFLRPGAGPRWAEEARRRREPRERGPRARANKQPDMVVNRHKYFRWTRRTAFLATMYVVVVPATLGYFGYITDGKWDMRGKRRGDTISEF</sequence>
<dbReference type="AlphaFoldDB" id="A0A1Y2LYU8"/>
<dbReference type="EMBL" id="KZ107845">
    <property type="protein sequence ID" value="OSS48943.1"/>
    <property type="molecule type" value="Genomic_DNA"/>
</dbReference>
<protein>
    <recommendedName>
        <fullName evidence="5">Complex I-B15</fullName>
    </recommendedName>
</protein>
<name>A0A1Y2LYU8_EPING</name>
<keyword evidence="2" id="KW-0472">Membrane</keyword>
<keyword evidence="2" id="KW-1133">Transmembrane helix</keyword>
<dbReference type="InParanoid" id="A0A1Y2LYU8"/>
<feature type="region of interest" description="Disordered" evidence="1">
    <location>
        <begin position="1"/>
        <end position="52"/>
    </location>
</feature>
<organism evidence="3 4">
    <name type="scientific">Epicoccum nigrum</name>
    <name type="common">Soil fungus</name>
    <name type="synonym">Epicoccum purpurascens</name>
    <dbReference type="NCBI Taxonomy" id="105696"/>
    <lineage>
        <taxon>Eukaryota</taxon>
        <taxon>Fungi</taxon>
        <taxon>Dikarya</taxon>
        <taxon>Ascomycota</taxon>
        <taxon>Pezizomycotina</taxon>
        <taxon>Dothideomycetes</taxon>
        <taxon>Pleosporomycetidae</taxon>
        <taxon>Pleosporales</taxon>
        <taxon>Pleosporineae</taxon>
        <taxon>Didymellaceae</taxon>
        <taxon>Epicoccum</taxon>
    </lineage>
</organism>
<keyword evidence="4" id="KW-1185">Reference proteome</keyword>
<dbReference type="STRING" id="105696.A0A1Y2LYU8"/>
<accession>A0A1Y2LYU8</accession>